<keyword evidence="4" id="KW-0418">Kinase</keyword>
<dbReference type="EMBL" id="MU827791">
    <property type="protein sequence ID" value="KAJ7330775.1"/>
    <property type="molecule type" value="Genomic_DNA"/>
</dbReference>
<dbReference type="PANTHER" id="PTHR15508">
    <property type="entry name" value="RIBOSOMAL PROTEIN S6 KINASE"/>
    <property type="match status" value="1"/>
</dbReference>
<feature type="compositionally biased region" description="Basic and acidic residues" evidence="1">
    <location>
        <begin position="323"/>
        <end position="340"/>
    </location>
</feature>
<feature type="domain" description="Protein kinase" evidence="2">
    <location>
        <begin position="543"/>
        <end position="950"/>
    </location>
</feature>
<dbReference type="InterPro" id="IPR011009">
    <property type="entry name" value="Kinase-like_dom_sf"/>
</dbReference>
<dbReference type="Gene3D" id="3.30.1520.10">
    <property type="entry name" value="Phox-like domain"/>
    <property type="match status" value="1"/>
</dbReference>
<feature type="compositionally biased region" description="Polar residues" evidence="1">
    <location>
        <begin position="697"/>
        <end position="712"/>
    </location>
</feature>
<protein>
    <submittedName>
        <fullName evidence="4">Ribosomal protein S6 kinase-like 1</fullName>
    </submittedName>
</protein>
<feature type="compositionally biased region" description="Polar residues" evidence="1">
    <location>
        <begin position="224"/>
        <end position="240"/>
    </location>
</feature>
<feature type="compositionally biased region" description="Polar residues" evidence="1">
    <location>
        <begin position="661"/>
        <end position="676"/>
    </location>
</feature>
<keyword evidence="5" id="KW-1185">Reference proteome</keyword>
<dbReference type="SUPFAM" id="SSF64268">
    <property type="entry name" value="PX domain"/>
    <property type="match status" value="1"/>
</dbReference>
<evidence type="ECO:0000259" key="2">
    <source>
        <dbReference type="PROSITE" id="PS50011"/>
    </source>
</evidence>
<dbReference type="InterPro" id="IPR036181">
    <property type="entry name" value="MIT_dom_sf"/>
</dbReference>
<keyword evidence="4" id="KW-0808">Transferase</keyword>
<dbReference type="Gene3D" id="1.10.510.10">
    <property type="entry name" value="Transferase(Phosphotransferase) domain 1"/>
    <property type="match status" value="1"/>
</dbReference>
<dbReference type="OrthoDB" id="1278353at2759"/>
<organism evidence="4 5">
    <name type="scientific">Desmophyllum pertusum</name>
    <dbReference type="NCBI Taxonomy" id="174260"/>
    <lineage>
        <taxon>Eukaryota</taxon>
        <taxon>Metazoa</taxon>
        <taxon>Cnidaria</taxon>
        <taxon>Anthozoa</taxon>
        <taxon>Hexacorallia</taxon>
        <taxon>Scleractinia</taxon>
        <taxon>Caryophylliina</taxon>
        <taxon>Caryophylliidae</taxon>
        <taxon>Desmophyllum</taxon>
    </lineage>
</organism>
<dbReference type="CDD" id="cd02677">
    <property type="entry name" value="MIT_SNX15"/>
    <property type="match status" value="1"/>
</dbReference>
<dbReference type="Pfam" id="PF00787">
    <property type="entry name" value="PX"/>
    <property type="match status" value="1"/>
</dbReference>
<dbReference type="SUPFAM" id="SSF56112">
    <property type="entry name" value="Protein kinase-like (PK-like)"/>
    <property type="match status" value="1"/>
</dbReference>
<dbReference type="GO" id="GO:0004672">
    <property type="term" value="F:protein kinase activity"/>
    <property type="evidence" value="ECO:0007669"/>
    <property type="project" value="InterPro"/>
</dbReference>
<dbReference type="Gene3D" id="3.30.200.20">
    <property type="entry name" value="Phosphorylase Kinase, domain 1"/>
    <property type="match status" value="1"/>
</dbReference>
<dbReference type="InterPro" id="IPR000719">
    <property type="entry name" value="Prot_kinase_dom"/>
</dbReference>
<feature type="region of interest" description="Disordered" evidence="1">
    <location>
        <begin position="129"/>
        <end position="196"/>
    </location>
</feature>
<dbReference type="GO" id="GO:0035091">
    <property type="term" value="F:phosphatidylinositol binding"/>
    <property type="evidence" value="ECO:0007669"/>
    <property type="project" value="InterPro"/>
</dbReference>
<dbReference type="SMART" id="SM00312">
    <property type="entry name" value="PX"/>
    <property type="match status" value="1"/>
</dbReference>
<sequence length="963" mass="107305">MAQMDDQWVRLFNVSDPRRAYAGHTLYKVTSKVFHKDFPEGVTEIAVWRRFSDFKKLHQELLKIYIQKHLKDEEFPAFPKAKYFGRFDEQVIEERRKAALELLTFAGSVPDLFTSQPFVKFFEGGFPESPARSDSITSREGSSSDTEGESPRGSSTMKELDTNSGNGVQNDGQSSSLSCTTSRETGDNLEDGSTLGGVWLYKQPSLTEGLDKIDLSSDEEDNDGQTPEGETTTIPQAVTRQSNEEADQNNEEEQDDVFTHDVDGSLENELEISEREDRASSAEPPNWLVRAISICSEGEDLEVLASEADTEELSFPQAFSEYDLSKQEKEKSSRYPRSDSDSSDDVPLDTSGMSAQSSLSVVHGNDENRWTDIDHKSLDSTNFSEKTESSESSSLKDSSSAGTAEDKRSSPSSSGSGKRVMHQRTISDLANIYIDPKESDYLYAAGHTIHKALDCEVNGKYEEAFSLYKTCVGLLLSGVQGEKDAKRREAVRRKTAQYLLKAEALYNMYLVGNDSPEKSEQDSSPSHASDLCKSDDLQKFKDLTLADLKVMGIIGKVILVENIHNGETFIVKALCKSGATRTHSNSQGSECRRRKSVRRLYGKYPNIVRLYRYFETATSIYLLLEYARGGRLWDHISCYQRNKKSHDYLIRSTNRKYTDLNSASDQTVTSTKTADTANVRPLLQVGGRPSEGKDTPDNSTLACRTSNPSTMQDSEHSAAHAAVLQSDLKENHSGDLAPPLNGNNNKLSEAATVLIKVNKDSAEKCSEMTTEVCPDNKHSLFVKLDEYFSSAAQCVPDEHIRVWAAELVLAVAYLHTSGIICRDLHPKNVLLDEEGHVLLTYFGSWEETDHIPDEAAMNHFYCAPEVWQVDEVTAAADWWSVGALLYEIITGQALSTAHPWGIKTHTELHLPNKISPEAKSLLRELLRVTPSERLGSGVNGVEEIKSHPYFSGVNWTWLCSRIN</sequence>
<evidence type="ECO:0000313" key="5">
    <source>
        <dbReference type="Proteomes" id="UP001163046"/>
    </source>
</evidence>
<dbReference type="InterPro" id="IPR007330">
    <property type="entry name" value="MIT_dom"/>
</dbReference>
<feature type="compositionally biased region" description="Basic and acidic residues" evidence="1">
    <location>
        <begin position="364"/>
        <end position="378"/>
    </location>
</feature>
<feature type="region of interest" description="Disordered" evidence="1">
    <location>
        <begin position="661"/>
        <end position="720"/>
    </location>
</feature>
<feature type="compositionally biased region" description="Acidic residues" evidence="1">
    <location>
        <begin position="244"/>
        <end position="256"/>
    </location>
</feature>
<dbReference type="InterPro" id="IPR001683">
    <property type="entry name" value="PX_dom"/>
</dbReference>
<feature type="compositionally biased region" description="Polar residues" evidence="1">
    <location>
        <begin position="152"/>
        <end position="183"/>
    </location>
</feature>
<evidence type="ECO:0000256" key="1">
    <source>
        <dbReference type="SAM" id="MobiDB-lite"/>
    </source>
</evidence>
<dbReference type="Gene3D" id="1.20.58.80">
    <property type="entry name" value="Phosphotransferase system, lactose/cellobiose-type IIA subunit"/>
    <property type="match status" value="1"/>
</dbReference>
<dbReference type="Pfam" id="PF04212">
    <property type="entry name" value="MIT"/>
    <property type="match status" value="1"/>
</dbReference>
<feature type="domain" description="PX" evidence="3">
    <location>
        <begin position="5"/>
        <end position="129"/>
    </location>
</feature>
<dbReference type="AlphaFoldDB" id="A0A9W9YB71"/>
<feature type="region of interest" description="Disordered" evidence="1">
    <location>
        <begin position="215"/>
        <end position="286"/>
    </location>
</feature>
<dbReference type="Pfam" id="PF00069">
    <property type="entry name" value="Pkinase"/>
    <property type="match status" value="2"/>
</dbReference>
<dbReference type="SUPFAM" id="SSF116846">
    <property type="entry name" value="MIT domain"/>
    <property type="match status" value="1"/>
</dbReference>
<evidence type="ECO:0000313" key="4">
    <source>
        <dbReference type="EMBL" id="KAJ7330775.1"/>
    </source>
</evidence>
<gene>
    <name evidence="4" type="primary">RPS6KL1</name>
    <name evidence="4" type="ORF">OS493_021705</name>
</gene>
<dbReference type="PROSITE" id="PS50011">
    <property type="entry name" value="PROTEIN_KINASE_DOM"/>
    <property type="match status" value="1"/>
</dbReference>
<dbReference type="PROSITE" id="PS50195">
    <property type="entry name" value="PX"/>
    <property type="match status" value="1"/>
</dbReference>
<feature type="compositionally biased region" description="Low complexity" evidence="1">
    <location>
        <begin position="390"/>
        <end position="400"/>
    </location>
</feature>
<dbReference type="GO" id="GO:0005524">
    <property type="term" value="F:ATP binding"/>
    <property type="evidence" value="ECO:0007669"/>
    <property type="project" value="InterPro"/>
</dbReference>
<dbReference type="Proteomes" id="UP001163046">
    <property type="component" value="Unassembled WGS sequence"/>
</dbReference>
<reference evidence="4" key="1">
    <citation type="submission" date="2023-01" db="EMBL/GenBank/DDBJ databases">
        <title>Genome assembly of the deep-sea coral Lophelia pertusa.</title>
        <authorList>
            <person name="Herrera S."/>
            <person name="Cordes E."/>
        </authorList>
    </citation>
    <scope>NUCLEOTIDE SEQUENCE</scope>
    <source>
        <strain evidence="4">USNM1676648</strain>
        <tissue evidence="4">Polyp</tissue>
    </source>
</reference>
<comment type="caution">
    <text evidence="4">The sequence shown here is derived from an EMBL/GenBank/DDBJ whole genome shotgun (WGS) entry which is preliminary data.</text>
</comment>
<feature type="compositionally biased region" description="Polar residues" evidence="1">
    <location>
        <begin position="132"/>
        <end position="145"/>
    </location>
</feature>
<dbReference type="InterPro" id="IPR036871">
    <property type="entry name" value="PX_dom_sf"/>
</dbReference>
<dbReference type="CDD" id="cd06881">
    <property type="entry name" value="PX_SNX15_like"/>
    <property type="match status" value="1"/>
</dbReference>
<dbReference type="PANTHER" id="PTHR15508:SF8">
    <property type="entry name" value="LD24550P"/>
    <property type="match status" value="1"/>
</dbReference>
<feature type="compositionally biased region" description="Polar residues" evidence="1">
    <location>
        <begin position="351"/>
        <end position="360"/>
    </location>
</feature>
<dbReference type="SMART" id="SM00745">
    <property type="entry name" value="MIT"/>
    <property type="match status" value="1"/>
</dbReference>
<accession>A0A9W9YB71</accession>
<proteinExistence type="predicted"/>
<name>A0A9W9YB71_9CNID</name>
<feature type="region of interest" description="Disordered" evidence="1">
    <location>
        <begin position="305"/>
        <end position="421"/>
    </location>
</feature>
<evidence type="ECO:0000259" key="3">
    <source>
        <dbReference type="PROSITE" id="PS50195"/>
    </source>
</evidence>
<dbReference type="InterPro" id="IPR051866">
    <property type="entry name" value="Intracell_Sig-Traffick_Protein"/>
</dbReference>